<keyword evidence="9" id="KW-1185">Reference proteome</keyword>
<dbReference type="OrthoDB" id="9769564at2"/>
<organism evidence="8 9">
    <name type="scientific">Nitrosospira briensis</name>
    <dbReference type="NCBI Taxonomy" id="35799"/>
    <lineage>
        <taxon>Bacteria</taxon>
        <taxon>Pseudomonadati</taxon>
        <taxon>Pseudomonadota</taxon>
        <taxon>Betaproteobacteria</taxon>
        <taxon>Nitrosomonadales</taxon>
        <taxon>Nitrosomonadaceae</taxon>
        <taxon>Nitrosospira</taxon>
    </lineage>
</organism>
<feature type="domain" description="Multidrug resistance protein MdtA-like alpha-helical hairpin" evidence="4">
    <location>
        <begin position="91"/>
        <end position="160"/>
    </location>
</feature>
<dbReference type="InterPro" id="IPR058627">
    <property type="entry name" value="MdtA-like_C"/>
</dbReference>
<dbReference type="Gene3D" id="2.40.420.20">
    <property type="match status" value="1"/>
</dbReference>
<evidence type="ECO:0000256" key="2">
    <source>
        <dbReference type="ARBA" id="ARBA00009477"/>
    </source>
</evidence>
<dbReference type="Gene3D" id="1.10.287.470">
    <property type="entry name" value="Helix hairpin bin"/>
    <property type="match status" value="1"/>
</dbReference>
<dbReference type="Proteomes" id="UP000183107">
    <property type="component" value="Unassembled WGS sequence"/>
</dbReference>
<evidence type="ECO:0000259" key="6">
    <source>
        <dbReference type="Pfam" id="PF25944"/>
    </source>
</evidence>
<dbReference type="FunFam" id="2.40.420.20:FF:000001">
    <property type="entry name" value="Efflux RND transporter periplasmic adaptor subunit"/>
    <property type="match status" value="1"/>
</dbReference>
<evidence type="ECO:0000259" key="7">
    <source>
        <dbReference type="Pfam" id="PF25967"/>
    </source>
</evidence>
<evidence type="ECO:0000313" key="9">
    <source>
        <dbReference type="Proteomes" id="UP000183107"/>
    </source>
</evidence>
<dbReference type="Pfam" id="PF25876">
    <property type="entry name" value="HH_MFP_RND"/>
    <property type="match status" value="1"/>
</dbReference>
<evidence type="ECO:0000256" key="1">
    <source>
        <dbReference type="ARBA" id="ARBA00004196"/>
    </source>
</evidence>
<dbReference type="Pfam" id="PF25944">
    <property type="entry name" value="Beta-barrel_RND"/>
    <property type="match status" value="1"/>
</dbReference>
<comment type="similarity">
    <text evidence="2">Belongs to the membrane fusion protein (MFP) (TC 8.A.1) family.</text>
</comment>
<reference evidence="9" key="1">
    <citation type="submission" date="2016-10" db="EMBL/GenBank/DDBJ databases">
        <authorList>
            <person name="Varghese N."/>
        </authorList>
    </citation>
    <scope>NUCLEOTIDE SEQUENCE [LARGE SCALE GENOMIC DNA]</scope>
    <source>
        <strain evidence="9">Nsp8</strain>
    </source>
</reference>
<dbReference type="InterPro" id="IPR058626">
    <property type="entry name" value="MdtA-like_b-barrel"/>
</dbReference>
<dbReference type="Gene3D" id="2.40.50.100">
    <property type="match status" value="1"/>
</dbReference>
<evidence type="ECO:0000259" key="5">
    <source>
        <dbReference type="Pfam" id="PF25917"/>
    </source>
</evidence>
<evidence type="ECO:0000313" key="8">
    <source>
        <dbReference type="EMBL" id="SFN46499.1"/>
    </source>
</evidence>
<accession>A0A1I4Z974</accession>
<feature type="domain" description="Multidrug resistance protein MdtA-like barrel-sandwich hybrid" evidence="5">
    <location>
        <begin position="50"/>
        <end position="185"/>
    </location>
</feature>
<gene>
    <name evidence="8" type="ORF">SAMN05216386_1086</name>
</gene>
<dbReference type="GO" id="GO:0022857">
    <property type="term" value="F:transmembrane transporter activity"/>
    <property type="evidence" value="ECO:0007669"/>
    <property type="project" value="InterPro"/>
</dbReference>
<sequence>MLLTLLTLPGCSDQTPATSPPPTMEVTTVTVSPSDTPVQLEFVAETESSRQVEIRARVEGFLEKRLYTEGELVKAGQKMYQMDQKPFQAALQSAKGQLAQQEAALAVAEATLARVRPLTEKNALSKKNLDDTIGMVQQAQAAVFAAQGKVTSAELNLSYTTLYSPLTGLSSFSKKHEGSYLSAGADGLLTYVAQLDPIWVNFSVSENQMLKYRGEIEHGLLRFPSRNLFEVAITLADGSVYPHLGRINFSEPSFSQETGTFLVRTLFANPEGDLRPGQFVRVQLRGAMRPNSILLPQRAVLQGAKGHYVWVVDGEGKAARREVEIGDWQGEGWFINHGLLPGERVVVDGAIRLSPGAILKVVNASAPMSAATAVLSGPTAGAGEGDTPRSTVENTVAPPPGPPGSTSMGQ</sequence>
<name>A0A1I4Z974_9PROT</name>
<dbReference type="PANTHER" id="PTHR30158">
    <property type="entry name" value="ACRA/E-RELATED COMPONENT OF DRUG EFFLUX TRANSPORTER"/>
    <property type="match status" value="1"/>
</dbReference>
<feature type="region of interest" description="Disordered" evidence="3">
    <location>
        <begin position="377"/>
        <end position="410"/>
    </location>
</feature>
<dbReference type="Gene3D" id="2.40.30.170">
    <property type="match status" value="1"/>
</dbReference>
<feature type="domain" description="Multidrug resistance protein MdtA-like beta-barrel" evidence="6">
    <location>
        <begin position="197"/>
        <end position="285"/>
    </location>
</feature>
<dbReference type="Pfam" id="PF25967">
    <property type="entry name" value="RND-MFP_C"/>
    <property type="match status" value="1"/>
</dbReference>
<evidence type="ECO:0000256" key="3">
    <source>
        <dbReference type="SAM" id="MobiDB-lite"/>
    </source>
</evidence>
<dbReference type="AlphaFoldDB" id="A0A1I4Z974"/>
<evidence type="ECO:0000259" key="4">
    <source>
        <dbReference type="Pfam" id="PF25876"/>
    </source>
</evidence>
<dbReference type="NCBIfam" id="TIGR01730">
    <property type="entry name" value="RND_mfp"/>
    <property type="match status" value="1"/>
</dbReference>
<dbReference type="EMBL" id="FOVJ01000001">
    <property type="protein sequence ID" value="SFN46499.1"/>
    <property type="molecule type" value="Genomic_DNA"/>
</dbReference>
<proteinExistence type="inferred from homology"/>
<feature type="domain" description="Multidrug resistance protein MdtA-like C-terminal permuted SH3" evidence="7">
    <location>
        <begin position="291"/>
        <end position="350"/>
    </location>
</feature>
<dbReference type="SUPFAM" id="SSF111369">
    <property type="entry name" value="HlyD-like secretion proteins"/>
    <property type="match status" value="1"/>
</dbReference>
<dbReference type="RefSeq" id="WP_083396634.1">
    <property type="nucleotide sequence ID" value="NZ_FOVJ01000001.1"/>
</dbReference>
<comment type="subcellular location">
    <subcellularLocation>
        <location evidence="1">Cell envelope</location>
    </subcellularLocation>
</comment>
<dbReference type="GO" id="GO:0046677">
    <property type="term" value="P:response to antibiotic"/>
    <property type="evidence" value="ECO:0007669"/>
    <property type="project" value="TreeGrafter"/>
</dbReference>
<dbReference type="GO" id="GO:0005886">
    <property type="term" value="C:plasma membrane"/>
    <property type="evidence" value="ECO:0007669"/>
    <property type="project" value="TreeGrafter"/>
</dbReference>
<dbReference type="InterPro" id="IPR058625">
    <property type="entry name" value="MdtA-like_BSH"/>
</dbReference>
<dbReference type="GO" id="GO:0030313">
    <property type="term" value="C:cell envelope"/>
    <property type="evidence" value="ECO:0007669"/>
    <property type="project" value="UniProtKB-SubCell"/>
</dbReference>
<dbReference type="Pfam" id="PF25917">
    <property type="entry name" value="BSH_RND"/>
    <property type="match status" value="1"/>
</dbReference>
<protein>
    <submittedName>
        <fullName evidence="8">Membrane fusion protein, multidrug efflux system</fullName>
    </submittedName>
</protein>
<dbReference type="InterPro" id="IPR058624">
    <property type="entry name" value="MdtA-like_HH"/>
</dbReference>
<dbReference type="InterPro" id="IPR006143">
    <property type="entry name" value="RND_pump_MFP"/>
</dbReference>